<gene>
    <name evidence="2" type="ORF">RBSWK_00272</name>
</gene>
<evidence type="ECO:0000313" key="2">
    <source>
        <dbReference type="EMBL" id="ELP35865.1"/>
    </source>
</evidence>
<feature type="compositionally biased region" description="Basic and acidic residues" evidence="1">
    <location>
        <begin position="17"/>
        <end position="26"/>
    </location>
</feature>
<name>L7CPU5_RHOBT</name>
<dbReference type="PATRIC" id="fig|993516.3.peg.294"/>
<evidence type="ECO:0000313" key="3">
    <source>
        <dbReference type="Proteomes" id="UP000010959"/>
    </source>
</evidence>
<dbReference type="EMBL" id="AMWG01000006">
    <property type="protein sequence ID" value="ELP35865.1"/>
    <property type="molecule type" value="Genomic_DNA"/>
</dbReference>
<evidence type="ECO:0000256" key="1">
    <source>
        <dbReference type="SAM" id="MobiDB-lite"/>
    </source>
</evidence>
<organism evidence="2 3">
    <name type="scientific">Rhodopirellula baltica SWK14</name>
    <dbReference type="NCBI Taxonomy" id="993516"/>
    <lineage>
        <taxon>Bacteria</taxon>
        <taxon>Pseudomonadati</taxon>
        <taxon>Planctomycetota</taxon>
        <taxon>Planctomycetia</taxon>
        <taxon>Pirellulales</taxon>
        <taxon>Pirellulaceae</taxon>
        <taxon>Rhodopirellula</taxon>
    </lineage>
</organism>
<feature type="compositionally biased region" description="Polar residues" evidence="1">
    <location>
        <begin position="1"/>
        <end position="12"/>
    </location>
</feature>
<sequence length="46" mass="5002">MTHLPTNQSKGNPGNKDQCDVSDYFHGELPGQELGLLVSAFEPSSR</sequence>
<dbReference type="Proteomes" id="UP000010959">
    <property type="component" value="Unassembled WGS sequence"/>
</dbReference>
<proteinExistence type="predicted"/>
<accession>L7CPU5</accession>
<feature type="region of interest" description="Disordered" evidence="1">
    <location>
        <begin position="1"/>
        <end position="26"/>
    </location>
</feature>
<comment type="caution">
    <text evidence="2">The sequence shown here is derived from an EMBL/GenBank/DDBJ whole genome shotgun (WGS) entry which is preliminary data.</text>
</comment>
<protein>
    <submittedName>
        <fullName evidence="2">Uncharacterized protein</fullName>
    </submittedName>
</protein>
<dbReference type="AlphaFoldDB" id="L7CPU5"/>
<reference evidence="2 3" key="1">
    <citation type="journal article" date="2013" name="Mar. Genomics">
        <title>Expression of sulfatases in Rhodopirellula baltica and the diversity of sulfatases in the genus Rhodopirellula.</title>
        <authorList>
            <person name="Wegner C.E."/>
            <person name="Richter-Heitmann T."/>
            <person name="Klindworth A."/>
            <person name="Klockow C."/>
            <person name="Richter M."/>
            <person name="Achstetter T."/>
            <person name="Glockner F.O."/>
            <person name="Harder J."/>
        </authorList>
    </citation>
    <scope>NUCLEOTIDE SEQUENCE [LARGE SCALE GENOMIC DNA]</scope>
    <source>
        <strain evidence="2 3">SWK14</strain>
    </source>
</reference>